<sequence length="136" mass="15834">MARVYFGYQMIEGEISIHQEEADCLVELYESYLEGESLTAAGKKAGIDKPHGPLGRLLKNEVYVGNAVYPRIINQDTFQRVQQERHQRSKRLGRNFELVKDKIVIVNSFKWREEAPDALNPFERAENFYQLIEVIM</sequence>
<comment type="caution">
    <text evidence="2">The sequence shown here is derived from an EMBL/GenBank/DDBJ whole genome shotgun (WGS) entry which is preliminary data.</text>
</comment>
<dbReference type="PROSITE" id="PS51737">
    <property type="entry name" value="RECOMBINASE_DNA_BIND"/>
    <property type="match status" value="1"/>
</dbReference>
<dbReference type="RefSeq" id="WP_153832157.1">
    <property type="nucleotide sequence ID" value="NZ_WJQT01000006.1"/>
</dbReference>
<protein>
    <submittedName>
        <fullName evidence="2">Recombinase</fullName>
    </submittedName>
</protein>
<evidence type="ECO:0000313" key="3">
    <source>
        <dbReference type="Proteomes" id="UP000440066"/>
    </source>
</evidence>
<gene>
    <name evidence="2" type="ORF">GF867_05785</name>
</gene>
<feature type="domain" description="Recombinase" evidence="1">
    <location>
        <begin position="5"/>
        <end position="91"/>
    </location>
</feature>
<evidence type="ECO:0000313" key="2">
    <source>
        <dbReference type="EMBL" id="MRJ47068.1"/>
    </source>
</evidence>
<dbReference type="InterPro" id="IPR038109">
    <property type="entry name" value="DNA_bind_recomb_sf"/>
</dbReference>
<dbReference type="Gene3D" id="3.90.1750.20">
    <property type="entry name" value="Putative Large Serine Recombinase, Chain B, Domain 2"/>
    <property type="match status" value="1"/>
</dbReference>
<organism evidence="2 3">
    <name type="scientific">Fundicoccus ignavus</name>
    <dbReference type="NCBI Taxonomy" id="2664442"/>
    <lineage>
        <taxon>Bacteria</taxon>
        <taxon>Bacillati</taxon>
        <taxon>Bacillota</taxon>
        <taxon>Bacilli</taxon>
        <taxon>Lactobacillales</taxon>
        <taxon>Aerococcaceae</taxon>
        <taxon>Fundicoccus</taxon>
    </lineage>
</organism>
<name>A0A844BYE2_9LACT</name>
<dbReference type="GO" id="GO:0003677">
    <property type="term" value="F:DNA binding"/>
    <property type="evidence" value="ECO:0007669"/>
    <property type="project" value="InterPro"/>
</dbReference>
<dbReference type="AlphaFoldDB" id="A0A844BYE2"/>
<accession>A0A844BYE2</accession>
<evidence type="ECO:0000259" key="1">
    <source>
        <dbReference type="PROSITE" id="PS51737"/>
    </source>
</evidence>
<dbReference type="InterPro" id="IPR011109">
    <property type="entry name" value="DNA_bind_recombinase_dom"/>
</dbReference>
<dbReference type="GO" id="GO:0000150">
    <property type="term" value="F:DNA strand exchange activity"/>
    <property type="evidence" value="ECO:0007669"/>
    <property type="project" value="InterPro"/>
</dbReference>
<dbReference type="Proteomes" id="UP000440066">
    <property type="component" value="Unassembled WGS sequence"/>
</dbReference>
<dbReference type="EMBL" id="WJQT01000006">
    <property type="protein sequence ID" value="MRJ47068.1"/>
    <property type="molecule type" value="Genomic_DNA"/>
</dbReference>
<proteinExistence type="predicted"/>
<reference evidence="2 3" key="1">
    <citation type="submission" date="2019-11" db="EMBL/GenBank/DDBJ databases">
        <title>Characterisation of Fundicoccus ignavus gen. nov. sp. nov., a novel genus of the family Aerococcaceae from bulk tank milk.</title>
        <authorList>
            <person name="Siebert A."/>
            <person name="Huptas C."/>
            <person name="Wenning M."/>
            <person name="Scherer S."/>
            <person name="Doll E.V."/>
        </authorList>
    </citation>
    <scope>NUCLEOTIDE SEQUENCE [LARGE SCALE GENOMIC DNA]</scope>
    <source>
        <strain evidence="2 3">DSM 109652</strain>
    </source>
</reference>